<gene>
    <name evidence="1" type="ORF">CM83_2523</name>
</gene>
<reference evidence="1" key="1">
    <citation type="journal article" date="2014" name="PLoS ONE">
        <title>Transcriptome-Based Identification of ABC Transporters in the Western Tarnished Plant Bug Lygus hesperus.</title>
        <authorList>
            <person name="Hull J.J."/>
            <person name="Chaney K."/>
            <person name="Geib S.M."/>
            <person name="Fabrick J.A."/>
            <person name="Brent C.S."/>
            <person name="Walsh D."/>
            <person name="Lavine L.C."/>
        </authorList>
    </citation>
    <scope>NUCLEOTIDE SEQUENCE</scope>
</reference>
<dbReference type="PANTHER" id="PTHR19446">
    <property type="entry name" value="REVERSE TRANSCRIPTASES"/>
    <property type="match status" value="1"/>
</dbReference>
<accession>A0A0A9X806</accession>
<dbReference type="AlphaFoldDB" id="A0A0A9X806"/>
<organism evidence="1">
    <name type="scientific">Lygus hesperus</name>
    <name type="common">Western plant bug</name>
    <dbReference type="NCBI Taxonomy" id="30085"/>
    <lineage>
        <taxon>Eukaryota</taxon>
        <taxon>Metazoa</taxon>
        <taxon>Ecdysozoa</taxon>
        <taxon>Arthropoda</taxon>
        <taxon>Hexapoda</taxon>
        <taxon>Insecta</taxon>
        <taxon>Pterygota</taxon>
        <taxon>Neoptera</taxon>
        <taxon>Paraneoptera</taxon>
        <taxon>Hemiptera</taxon>
        <taxon>Heteroptera</taxon>
        <taxon>Panheteroptera</taxon>
        <taxon>Cimicomorpha</taxon>
        <taxon>Miridae</taxon>
        <taxon>Mirini</taxon>
        <taxon>Lygus</taxon>
    </lineage>
</organism>
<reference evidence="1" key="2">
    <citation type="submission" date="2014-07" db="EMBL/GenBank/DDBJ databases">
        <authorList>
            <person name="Hull J."/>
        </authorList>
    </citation>
    <scope>NUCLEOTIDE SEQUENCE</scope>
</reference>
<name>A0A0A9X806_LYGHE</name>
<evidence type="ECO:0008006" key="2">
    <source>
        <dbReference type="Google" id="ProtNLM"/>
    </source>
</evidence>
<proteinExistence type="predicted"/>
<evidence type="ECO:0000313" key="1">
    <source>
        <dbReference type="EMBL" id="JAG13210.1"/>
    </source>
</evidence>
<protein>
    <recommendedName>
        <fullName evidence="2">Reverse transcriptase domain-containing protein</fullName>
    </recommendedName>
</protein>
<feature type="non-terminal residue" evidence="1">
    <location>
        <position position="149"/>
    </location>
</feature>
<sequence length="149" mass="16417">QSVVALAPKSSTLPPPPPPYFSQSGKSFFLRPVTVFEIERVSQSMKNSFGAPDGVPALVLKSVMGRIAPLLCAIFNASFSQGIVPLELKSSLVIPVLKKGDAQDVRNYRPISLLCFIAKIMERIVYNRLLDYLNSIEFFSASQHGFLKD</sequence>
<dbReference type="EMBL" id="GBHO01030394">
    <property type="protein sequence ID" value="JAG13210.1"/>
    <property type="molecule type" value="Transcribed_RNA"/>
</dbReference>
<feature type="non-terminal residue" evidence="1">
    <location>
        <position position="1"/>
    </location>
</feature>